<feature type="region of interest" description="Disordered" evidence="1">
    <location>
        <begin position="86"/>
        <end position="121"/>
    </location>
</feature>
<feature type="non-terminal residue" evidence="2">
    <location>
        <position position="121"/>
    </location>
</feature>
<sequence length="121" mass="11872">STSVGKRAESRSVGFWVADGECSPRGKDISTRSMIGGGDDGSFSISGGTDGHSSVGRGDNGCSFMGGGGIGCSSMSGGGIVGKGSLSGKARGEMVSTLAEDPSIGDEGDERWSSIGKGTGK</sequence>
<proteinExistence type="predicted"/>
<reference evidence="2 3" key="1">
    <citation type="journal article" date="2021" name="Nat. Plants">
        <title>The Taxus genome provides insights into paclitaxel biosynthesis.</title>
        <authorList>
            <person name="Xiong X."/>
            <person name="Gou J."/>
            <person name="Liao Q."/>
            <person name="Li Y."/>
            <person name="Zhou Q."/>
            <person name="Bi G."/>
            <person name="Li C."/>
            <person name="Du R."/>
            <person name="Wang X."/>
            <person name="Sun T."/>
            <person name="Guo L."/>
            <person name="Liang H."/>
            <person name="Lu P."/>
            <person name="Wu Y."/>
            <person name="Zhang Z."/>
            <person name="Ro D.K."/>
            <person name="Shang Y."/>
            <person name="Huang S."/>
            <person name="Yan J."/>
        </authorList>
    </citation>
    <scope>NUCLEOTIDE SEQUENCE [LARGE SCALE GENOMIC DNA]</scope>
    <source>
        <strain evidence="2">Ta-2019</strain>
    </source>
</reference>
<dbReference type="EMBL" id="JAHRHJ020002119">
    <property type="protein sequence ID" value="KAH9292883.1"/>
    <property type="molecule type" value="Genomic_DNA"/>
</dbReference>
<comment type="caution">
    <text evidence="2">The sequence shown here is derived from an EMBL/GenBank/DDBJ whole genome shotgun (WGS) entry which is preliminary data.</text>
</comment>
<dbReference type="Proteomes" id="UP000824469">
    <property type="component" value="Unassembled WGS sequence"/>
</dbReference>
<organism evidence="2 3">
    <name type="scientific">Taxus chinensis</name>
    <name type="common">Chinese yew</name>
    <name type="synonym">Taxus wallichiana var. chinensis</name>
    <dbReference type="NCBI Taxonomy" id="29808"/>
    <lineage>
        <taxon>Eukaryota</taxon>
        <taxon>Viridiplantae</taxon>
        <taxon>Streptophyta</taxon>
        <taxon>Embryophyta</taxon>
        <taxon>Tracheophyta</taxon>
        <taxon>Spermatophyta</taxon>
        <taxon>Pinopsida</taxon>
        <taxon>Pinidae</taxon>
        <taxon>Conifers II</taxon>
        <taxon>Cupressales</taxon>
        <taxon>Taxaceae</taxon>
        <taxon>Taxus</taxon>
    </lineage>
</organism>
<feature type="region of interest" description="Disordered" evidence="1">
    <location>
        <begin position="26"/>
        <end position="54"/>
    </location>
</feature>
<gene>
    <name evidence="2" type="ORF">KI387_041937</name>
</gene>
<protein>
    <submittedName>
        <fullName evidence="2">Uncharacterized protein</fullName>
    </submittedName>
</protein>
<evidence type="ECO:0000313" key="3">
    <source>
        <dbReference type="Proteomes" id="UP000824469"/>
    </source>
</evidence>
<name>A0AA38F7S7_TAXCH</name>
<feature type="non-terminal residue" evidence="2">
    <location>
        <position position="1"/>
    </location>
</feature>
<accession>A0AA38F7S7</accession>
<evidence type="ECO:0000256" key="1">
    <source>
        <dbReference type="SAM" id="MobiDB-lite"/>
    </source>
</evidence>
<dbReference type="AlphaFoldDB" id="A0AA38F7S7"/>
<keyword evidence="3" id="KW-1185">Reference proteome</keyword>
<evidence type="ECO:0000313" key="2">
    <source>
        <dbReference type="EMBL" id="KAH9292883.1"/>
    </source>
</evidence>